<evidence type="ECO:0000256" key="9">
    <source>
        <dbReference type="SAM" id="SignalP"/>
    </source>
</evidence>
<keyword evidence="1" id="KW-0645">Protease</keyword>
<feature type="disulfide bond" evidence="8">
    <location>
        <begin position="69"/>
        <end position="295"/>
    </location>
</feature>
<keyword evidence="2" id="KW-0479">Metal-binding</keyword>
<feature type="chain" id="PRO_5035920897" evidence="9">
    <location>
        <begin position="21"/>
        <end position="302"/>
    </location>
</feature>
<gene>
    <name evidence="10" type="primary">mepA</name>
    <name evidence="10" type="ORF">TMPK1_07820</name>
</gene>
<evidence type="ECO:0000313" key="10">
    <source>
        <dbReference type="EMBL" id="GIL38545.1"/>
    </source>
</evidence>
<keyword evidence="5" id="KW-0378">Hydrolase</keyword>
<evidence type="ECO:0000256" key="3">
    <source>
        <dbReference type="ARBA" id="ARBA00022729"/>
    </source>
</evidence>
<proteinExistence type="predicted"/>
<dbReference type="GO" id="GO:0046872">
    <property type="term" value="F:metal ion binding"/>
    <property type="evidence" value="ECO:0007669"/>
    <property type="project" value="UniProtKB-KW"/>
</dbReference>
<feature type="disulfide bond" evidence="8">
    <location>
        <begin position="243"/>
        <end position="250"/>
    </location>
</feature>
<organism evidence="10 11">
    <name type="scientific">Roseiterribacter gracilis</name>
    <dbReference type="NCBI Taxonomy" id="2812848"/>
    <lineage>
        <taxon>Bacteria</taxon>
        <taxon>Pseudomonadati</taxon>
        <taxon>Pseudomonadota</taxon>
        <taxon>Alphaproteobacteria</taxon>
        <taxon>Rhodospirillales</taxon>
        <taxon>Roseiterribacteraceae</taxon>
        <taxon>Roseiterribacter</taxon>
    </lineage>
</organism>
<dbReference type="EMBL" id="BOPV01000001">
    <property type="protein sequence ID" value="GIL38545.1"/>
    <property type="molecule type" value="Genomic_DNA"/>
</dbReference>
<keyword evidence="7" id="KW-0482">Metalloprotease</keyword>
<reference evidence="10" key="1">
    <citation type="submission" date="2021-02" db="EMBL/GenBank/DDBJ databases">
        <title>Genome sequence of Rhodospirillales sp. strain TMPK1 isolated from soil.</title>
        <authorList>
            <person name="Nakai R."/>
            <person name="Kusada H."/>
            <person name="Tamaki H."/>
        </authorList>
    </citation>
    <scope>NUCLEOTIDE SEQUENCE</scope>
    <source>
        <strain evidence="10">TMPK1</strain>
    </source>
</reference>
<dbReference type="Gene3D" id="3.30.1380.10">
    <property type="match status" value="1"/>
</dbReference>
<dbReference type="AlphaFoldDB" id="A0A8S8XB62"/>
<dbReference type="InterPro" id="IPR005073">
    <property type="entry name" value="Peptidase_M74"/>
</dbReference>
<protein>
    <submittedName>
        <fullName evidence="10">Penicillin-insensitive murein endopeptidase</fullName>
    </submittedName>
</protein>
<evidence type="ECO:0000256" key="5">
    <source>
        <dbReference type="ARBA" id="ARBA00022801"/>
    </source>
</evidence>
<dbReference type="Pfam" id="PF03411">
    <property type="entry name" value="Peptidase_M74"/>
    <property type="match status" value="1"/>
</dbReference>
<evidence type="ECO:0000256" key="4">
    <source>
        <dbReference type="ARBA" id="ARBA00022764"/>
    </source>
</evidence>
<keyword evidence="8" id="KW-1015">Disulfide bond</keyword>
<dbReference type="NCBIfam" id="NF006947">
    <property type="entry name" value="PRK09429.1"/>
    <property type="match status" value="1"/>
</dbReference>
<dbReference type="GO" id="GO:0030288">
    <property type="term" value="C:outer membrane-bounded periplasmic space"/>
    <property type="evidence" value="ECO:0007669"/>
    <property type="project" value="InterPro"/>
</dbReference>
<dbReference type="SUPFAM" id="SSF55166">
    <property type="entry name" value="Hedgehog/DD-peptidase"/>
    <property type="match status" value="1"/>
</dbReference>
<dbReference type="PIRSF" id="PIRSF018455">
    <property type="entry name" value="MepA"/>
    <property type="match status" value="1"/>
</dbReference>
<keyword evidence="11" id="KW-1185">Reference proteome</keyword>
<evidence type="ECO:0000256" key="8">
    <source>
        <dbReference type="PIRSR" id="PIRSR018455-2"/>
    </source>
</evidence>
<dbReference type="Proteomes" id="UP000681075">
    <property type="component" value="Unassembled WGS sequence"/>
</dbReference>
<keyword evidence="3 9" id="KW-0732">Signal</keyword>
<name>A0A8S8XB62_9PROT</name>
<evidence type="ECO:0000256" key="7">
    <source>
        <dbReference type="ARBA" id="ARBA00023049"/>
    </source>
</evidence>
<evidence type="ECO:0000256" key="1">
    <source>
        <dbReference type="ARBA" id="ARBA00022670"/>
    </source>
</evidence>
<keyword evidence="4" id="KW-0574">Periplasm</keyword>
<dbReference type="GO" id="GO:0006508">
    <property type="term" value="P:proteolysis"/>
    <property type="evidence" value="ECO:0007669"/>
    <property type="project" value="UniProtKB-KW"/>
</dbReference>
<feature type="disulfide bond" evidence="8">
    <location>
        <begin position="214"/>
        <end position="262"/>
    </location>
</feature>
<evidence type="ECO:0000313" key="11">
    <source>
        <dbReference type="Proteomes" id="UP000681075"/>
    </source>
</evidence>
<dbReference type="GO" id="GO:0008237">
    <property type="term" value="F:metallopeptidase activity"/>
    <property type="evidence" value="ECO:0007669"/>
    <property type="project" value="UniProtKB-KW"/>
</dbReference>
<evidence type="ECO:0000256" key="6">
    <source>
        <dbReference type="ARBA" id="ARBA00022833"/>
    </source>
</evidence>
<keyword evidence="6" id="KW-0862">Zinc</keyword>
<dbReference type="InterPro" id="IPR009045">
    <property type="entry name" value="Zn_M74/Hedgehog-like"/>
</dbReference>
<dbReference type="GO" id="GO:0004252">
    <property type="term" value="F:serine-type endopeptidase activity"/>
    <property type="evidence" value="ECO:0007669"/>
    <property type="project" value="InterPro"/>
</dbReference>
<sequence length="302" mass="33251">MLSWTIRTALLLCLTVPALAQDLGTLDPVPLPPIANPNDPSVPARELFGRKAEPAALPPRVIGFYSNGCLAGGEKLPIDGDAWQVMRLSRNRNWGHPVMVAFLERFARKVKEQGIWPGLLVGDMAQPRGGPMLTGHASHQLGIDADVWLSPMPNHRLSRVERENLSATNVVRADWLDIDPKQWTKAHLALLRAASLEPEVERIFVNPAIKKAVCREATGDRSWLAKLRPVYGHNYHFHIRLSCPAGEAECKHQDPVPAGDGCDASLDWWFTQEALHPKPGPEKPPLKLAELPAQCRAVLGAP</sequence>
<comment type="caution">
    <text evidence="10">The sequence shown here is derived from an EMBL/GenBank/DDBJ whole genome shotgun (WGS) entry which is preliminary data.</text>
</comment>
<feature type="signal peptide" evidence="9">
    <location>
        <begin position="1"/>
        <end position="20"/>
    </location>
</feature>
<accession>A0A8S8XB62</accession>
<evidence type="ECO:0000256" key="2">
    <source>
        <dbReference type="ARBA" id="ARBA00022723"/>
    </source>
</evidence>